<protein>
    <submittedName>
        <fullName evidence="1">DNA double-strand break repair rad50 ATPase</fullName>
    </submittedName>
</protein>
<accession>A0A2P2LUD0</accession>
<name>A0A2P2LUD0_RHIMU</name>
<dbReference type="EMBL" id="GGEC01041049">
    <property type="protein sequence ID" value="MBX21533.1"/>
    <property type="molecule type" value="Transcribed_RNA"/>
</dbReference>
<dbReference type="AlphaFoldDB" id="A0A2P2LUD0"/>
<reference evidence="1" key="1">
    <citation type="submission" date="2018-02" db="EMBL/GenBank/DDBJ databases">
        <title>Rhizophora mucronata_Transcriptome.</title>
        <authorList>
            <person name="Meera S.P."/>
            <person name="Sreeshan A."/>
            <person name="Augustine A."/>
        </authorList>
    </citation>
    <scope>NUCLEOTIDE SEQUENCE</scope>
    <source>
        <tissue evidence="1">Leaf</tissue>
    </source>
</reference>
<sequence length="100" mass="10756">MDRLETSLAIPEETESSLGVNASLEINFQDSPLDLGISNPPADSSGKLAVSMTKSSSVARDFSCFPKDAIVFWHSESFPAATSRSSCLTEVIHSIYMGKI</sequence>
<evidence type="ECO:0000313" key="1">
    <source>
        <dbReference type="EMBL" id="MBX21533.1"/>
    </source>
</evidence>
<proteinExistence type="predicted"/>
<organism evidence="1">
    <name type="scientific">Rhizophora mucronata</name>
    <name type="common">Asiatic mangrove</name>
    <dbReference type="NCBI Taxonomy" id="61149"/>
    <lineage>
        <taxon>Eukaryota</taxon>
        <taxon>Viridiplantae</taxon>
        <taxon>Streptophyta</taxon>
        <taxon>Embryophyta</taxon>
        <taxon>Tracheophyta</taxon>
        <taxon>Spermatophyta</taxon>
        <taxon>Magnoliopsida</taxon>
        <taxon>eudicotyledons</taxon>
        <taxon>Gunneridae</taxon>
        <taxon>Pentapetalae</taxon>
        <taxon>rosids</taxon>
        <taxon>fabids</taxon>
        <taxon>Malpighiales</taxon>
        <taxon>Rhizophoraceae</taxon>
        <taxon>Rhizophora</taxon>
    </lineage>
</organism>